<comment type="similarity">
    <text evidence="2">Belongs to the TonB family.</text>
</comment>
<evidence type="ECO:0000256" key="8">
    <source>
        <dbReference type="ARBA" id="ARBA00022737"/>
    </source>
</evidence>
<dbReference type="Proteomes" id="UP000521199">
    <property type="component" value="Unassembled WGS sequence"/>
</dbReference>
<keyword evidence="4" id="KW-0813">Transport</keyword>
<evidence type="ECO:0000256" key="11">
    <source>
        <dbReference type="ARBA" id="ARBA00023136"/>
    </source>
</evidence>
<proteinExistence type="inferred from homology"/>
<accession>A0A7W8D4B6</accession>
<dbReference type="InterPro" id="IPR037682">
    <property type="entry name" value="TonB_C"/>
</dbReference>
<dbReference type="NCBIfam" id="TIGR01352">
    <property type="entry name" value="tonB_Cterm"/>
    <property type="match status" value="1"/>
</dbReference>
<evidence type="ECO:0000256" key="10">
    <source>
        <dbReference type="ARBA" id="ARBA00022989"/>
    </source>
</evidence>
<dbReference type="InterPro" id="IPR006260">
    <property type="entry name" value="TonB/TolA_C"/>
</dbReference>
<feature type="transmembrane region" description="Helical" evidence="13">
    <location>
        <begin position="12"/>
        <end position="36"/>
    </location>
</feature>
<evidence type="ECO:0000256" key="13">
    <source>
        <dbReference type="SAM" id="Phobius"/>
    </source>
</evidence>
<keyword evidence="16" id="KW-1185">Reference proteome</keyword>
<dbReference type="Gene3D" id="3.30.2420.10">
    <property type="entry name" value="TonB"/>
    <property type="match status" value="1"/>
</dbReference>
<evidence type="ECO:0000256" key="2">
    <source>
        <dbReference type="ARBA" id="ARBA00006555"/>
    </source>
</evidence>
<feature type="compositionally biased region" description="Pro residues" evidence="12">
    <location>
        <begin position="191"/>
        <end position="204"/>
    </location>
</feature>
<dbReference type="PANTHER" id="PTHR33446:SF8">
    <property type="entry name" value="PROTEIN TONB"/>
    <property type="match status" value="1"/>
</dbReference>
<keyword evidence="9" id="KW-0653">Protein transport</keyword>
<comment type="caution">
    <text evidence="15">The sequence shown here is derived from an EMBL/GenBank/DDBJ whole genome shotgun (WGS) entry which is preliminary data.</text>
</comment>
<keyword evidence="5" id="KW-1003">Cell membrane</keyword>
<dbReference type="PANTHER" id="PTHR33446">
    <property type="entry name" value="PROTEIN TONB-RELATED"/>
    <property type="match status" value="1"/>
</dbReference>
<keyword evidence="8" id="KW-0677">Repeat</keyword>
<name>A0A7W8D4B6_9GAMM</name>
<reference evidence="15 16" key="1">
    <citation type="submission" date="2020-08" db="EMBL/GenBank/DDBJ databases">
        <title>Genomic Encyclopedia of Type Strains, Phase IV (KMG-IV): sequencing the most valuable type-strain genomes for metagenomic binning, comparative biology and taxonomic classification.</title>
        <authorList>
            <person name="Goeker M."/>
        </authorList>
    </citation>
    <scope>NUCLEOTIDE SEQUENCE [LARGE SCALE GENOMIC DNA]</scope>
    <source>
        <strain evidence="15 16">DSM 24163</strain>
    </source>
</reference>
<comment type="subcellular location">
    <subcellularLocation>
        <location evidence="1">Cell inner membrane</location>
        <topology evidence="1">Single-pass membrane protein</topology>
        <orientation evidence="1">Periplasmic side</orientation>
    </subcellularLocation>
</comment>
<dbReference type="GO" id="GO:0015031">
    <property type="term" value="P:protein transport"/>
    <property type="evidence" value="ECO:0007669"/>
    <property type="project" value="UniProtKB-KW"/>
</dbReference>
<evidence type="ECO:0000256" key="1">
    <source>
        <dbReference type="ARBA" id="ARBA00004383"/>
    </source>
</evidence>
<feature type="compositionally biased region" description="Basic and acidic residues" evidence="12">
    <location>
        <begin position="161"/>
        <end position="177"/>
    </location>
</feature>
<protein>
    <recommendedName>
        <fullName evidence="3">Protein TonB</fullName>
    </recommendedName>
</protein>
<evidence type="ECO:0000313" key="15">
    <source>
        <dbReference type="EMBL" id="MBB5207700.1"/>
    </source>
</evidence>
<keyword evidence="10 13" id="KW-1133">Transmembrane helix</keyword>
<evidence type="ECO:0000313" key="16">
    <source>
        <dbReference type="Proteomes" id="UP000521199"/>
    </source>
</evidence>
<feature type="region of interest" description="Disordered" evidence="12">
    <location>
        <begin position="161"/>
        <end position="253"/>
    </location>
</feature>
<evidence type="ECO:0000256" key="3">
    <source>
        <dbReference type="ARBA" id="ARBA00022362"/>
    </source>
</evidence>
<gene>
    <name evidence="15" type="ORF">HNQ52_001229</name>
</gene>
<feature type="compositionally biased region" description="Low complexity" evidence="12">
    <location>
        <begin position="178"/>
        <end position="190"/>
    </location>
</feature>
<dbReference type="PROSITE" id="PS52015">
    <property type="entry name" value="TONB_CTD"/>
    <property type="match status" value="1"/>
</dbReference>
<dbReference type="GO" id="GO:0098797">
    <property type="term" value="C:plasma membrane protein complex"/>
    <property type="evidence" value="ECO:0007669"/>
    <property type="project" value="TreeGrafter"/>
</dbReference>
<dbReference type="SUPFAM" id="SSF74653">
    <property type="entry name" value="TolA/TonB C-terminal domain"/>
    <property type="match status" value="1"/>
</dbReference>
<evidence type="ECO:0000256" key="7">
    <source>
        <dbReference type="ARBA" id="ARBA00022692"/>
    </source>
</evidence>
<keyword evidence="11 13" id="KW-0472">Membrane</keyword>
<feature type="domain" description="TonB C-terminal" evidence="14">
    <location>
        <begin position="248"/>
        <end position="333"/>
    </location>
</feature>
<dbReference type="GO" id="GO:0031992">
    <property type="term" value="F:energy transducer activity"/>
    <property type="evidence" value="ECO:0007669"/>
    <property type="project" value="TreeGrafter"/>
</dbReference>
<dbReference type="Pfam" id="PF03544">
    <property type="entry name" value="TonB_C"/>
    <property type="match status" value="1"/>
</dbReference>
<dbReference type="AlphaFoldDB" id="A0A7W8D4B6"/>
<evidence type="ECO:0000256" key="5">
    <source>
        <dbReference type="ARBA" id="ARBA00022475"/>
    </source>
</evidence>
<dbReference type="EMBL" id="JACHHP010000002">
    <property type="protein sequence ID" value="MBB5207700.1"/>
    <property type="molecule type" value="Genomic_DNA"/>
</dbReference>
<organism evidence="15 16">
    <name type="scientific">Chiayiivirga flava</name>
    <dbReference type="NCBI Taxonomy" id="659595"/>
    <lineage>
        <taxon>Bacteria</taxon>
        <taxon>Pseudomonadati</taxon>
        <taxon>Pseudomonadota</taxon>
        <taxon>Gammaproteobacteria</taxon>
        <taxon>Lysobacterales</taxon>
        <taxon>Lysobacteraceae</taxon>
        <taxon>Chiayiivirga</taxon>
    </lineage>
</organism>
<feature type="compositionally biased region" description="Pro residues" evidence="12">
    <location>
        <begin position="229"/>
        <end position="245"/>
    </location>
</feature>
<keyword evidence="7 13" id="KW-0812">Transmembrane</keyword>
<evidence type="ECO:0000256" key="4">
    <source>
        <dbReference type="ARBA" id="ARBA00022448"/>
    </source>
</evidence>
<dbReference type="RefSeq" id="WP_183960238.1">
    <property type="nucleotide sequence ID" value="NZ_JACHHP010000002.1"/>
</dbReference>
<evidence type="ECO:0000259" key="14">
    <source>
        <dbReference type="PROSITE" id="PS52015"/>
    </source>
</evidence>
<evidence type="ECO:0000256" key="12">
    <source>
        <dbReference type="SAM" id="MobiDB-lite"/>
    </source>
</evidence>
<dbReference type="GO" id="GO:0055085">
    <property type="term" value="P:transmembrane transport"/>
    <property type="evidence" value="ECO:0007669"/>
    <property type="project" value="InterPro"/>
</dbReference>
<sequence>MNRTTSSPRQRGRGVVATIVLALVLGAVLVGILYWWSTRPAAVDAPGTPDATATPATPAPEPVVVPEGDPAELAELAMQEKRMFVPPGNNAFELYLKVRDEDADNVQARNALGELFPYAVLYVEQRIAAGDAADGERVLALMQRADAAAPALPRLESQLADVRRRESEQQAEAERRAAAAAAAAQPAAPAAEPPPPAASAPAPAPATSTTAPVSSPPPAAEQPSAPAAATPPPAATPAPSTPPAATPSARRVPVVVSSAQPRYPMMAKRRGITGRVELQFTVLADGSVADIEVVSSEPNGTFDRDAIAAMQRWRFEPGEGDIKARRVFEFKLD</sequence>
<evidence type="ECO:0000256" key="6">
    <source>
        <dbReference type="ARBA" id="ARBA00022519"/>
    </source>
</evidence>
<dbReference type="InterPro" id="IPR051045">
    <property type="entry name" value="TonB-dependent_transducer"/>
</dbReference>
<keyword evidence="6" id="KW-0997">Cell inner membrane</keyword>
<evidence type="ECO:0000256" key="9">
    <source>
        <dbReference type="ARBA" id="ARBA00022927"/>
    </source>
</evidence>